<organism evidence="2 3">
    <name type="scientific">Rhizopus delemar</name>
    <dbReference type="NCBI Taxonomy" id="936053"/>
    <lineage>
        <taxon>Eukaryota</taxon>
        <taxon>Fungi</taxon>
        <taxon>Fungi incertae sedis</taxon>
        <taxon>Mucoromycota</taxon>
        <taxon>Mucoromycotina</taxon>
        <taxon>Mucoromycetes</taxon>
        <taxon>Mucorales</taxon>
        <taxon>Mucorineae</taxon>
        <taxon>Rhizopodaceae</taxon>
        <taxon>Rhizopus</taxon>
    </lineage>
</organism>
<protein>
    <submittedName>
        <fullName evidence="2">Uncharacterized protein</fullName>
    </submittedName>
</protein>
<feature type="region of interest" description="Disordered" evidence="1">
    <location>
        <begin position="23"/>
        <end position="67"/>
    </location>
</feature>
<dbReference type="AlphaFoldDB" id="A0A9P6XPS5"/>
<proteinExistence type="predicted"/>
<sequence length="67" mass="6827">MRRGLRAGRERMEAAAGGTLRARLAAPRAGGPGPAGVGPARRPDGAAAGDRQPGCADRWRAPLRAAL</sequence>
<reference evidence="2 3" key="1">
    <citation type="journal article" date="2020" name="Microb. Genom.">
        <title>Genetic diversity of clinical and environmental Mucorales isolates obtained from an investigation of mucormycosis cases among solid organ transplant recipients.</title>
        <authorList>
            <person name="Nguyen M.H."/>
            <person name="Kaul D."/>
            <person name="Muto C."/>
            <person name="Cheng S.J."/>
            <person name="Richter R.A."/>
            <person name="Bruno V.M."/>
            <person name="Liu G."/>
            <person name="Beyhan S."/>
            <person name="Sundermann A.J."/>
            <person name="Mounaud S."/>
            <person name="Pasculle A.W."/>
            <person name="Nierman W.C."/>
            <person name="Driscoll E."/>
            <person name="Cumbie R."/>
            <person name="Clancy C.J."/>
            <person name="Dupont C.L."/>
        </authorList>
    </citation>
    <scope>NUCLEOTIDE SEQUENCE [LARGE SCALE GENOMIC DNA]</scope>
    <source>
        <strain evidence="2 3">GL24</strain>
    </source>
</reference>
<keyword evidence="3" id="KW-1185">Reference proteome</keyword>
<evidence type="ECO:0000313" key="2">
    <source>
        <dbReference type="EMBL" id="KAG1529570.1"/>
    </source>
</evidence>
<gene>
    <name evidence="2" type="ORF">G6F50_017907</name>
</gene>
<evidence type="ECO:0000313" key="3">
    <source>
        <dbReference type="Proteomes" id="UP000740926"/>
    </source>
</evidence>
<dbReference type="Proteomes" id="UP000740926">
    <property type="component" value="Unassembled WGS sequence"/>
</dbReference>
<comment type="caution">
    <text evidence="2">The sequence shown here is derived from an EMBL/GenBank/DDBJ whole genome shotgun (WGS) entry which is preliminary data.</text>
</comment>
<dbReference type="EMBL" id="JAANIU010014703">
    <property type="protein sequence ID" value="KAG1529570.1"/>
    <property type="molecule type" value="Genomic_DNA"/>
</dbReference>
<evidence type="ECO:0000256" key="1">
    <source>
        <dbReference type="SAM" id="MobiDB-lite"/>
    </source>
</evidence>
<accession>A0A9P6XPS5</accession>
<name>A0A9P6XPS5_9FUNG</name>
<feature type="compositionally biased region" description="Low complexity" evidence="1">
    <location>
        <begin position="37"/>
        <end position="51"/>
    </location>
</feature>